<feature type="transmembrane region" description="Helical" evidence="1">
    <location>
        <begin position="70"/>
        <end position="93"/>
    </location>
</feature>
<organism evidence="2 3">
    <name type="scientific">Xylanibacillus composti</name>
    <dbReference type="NCBI Taxonomy" id="1572762"/>
    <lineage>
        <taxon>Bacteria</taxon>
        <taxon>Bacillati</taxon>
        <taxon>Bacillota</taxon>
        <taxon>Bacilli</taxon>
        <taxon>Bacillales</taxon>
        <taxon>Paenibacillaceae</taxon>
        <taxon>Xylanibacillus</taxon>
    </lineage>
</organism>
<dbReference type="RefSeq" id="WP_213411785.1">
    <property type="nucleotide sequence ID" value="NZ_BOVK01000022.1"/>
</dbReference>
<evidence type="ECO:0000256" key="1">
    <source>
        <dbReference type="SAM" id="Phobius"/>
    </source>
</evidence>
<dbReference type="AlphaFoldDB" id="A0A8J4H3T2"/>
<gene>
    <name evidence="2" type="ORF">XYCOK13_17910</name>
</gene>
<keyword evidence="1" id="KW-1133">Transmembrane helix</keyword>
<feature type="transmembrane region" description="Helical" evidence="1">
    <location>
        <begin position="38"/>
        <end position="58"/>
    </location>
</feature>
<keyword evidence="1" id="KW-0472">Membrane</keyword>
<dbReference type="EMBL" id="BOVK01000022">
    <property type="protein sequence ID" value="GIQ68967.1"/>
    <property type="molecule type" value="Genomic_DNA"/>
</dbReference>
<keyword evidence="3" id="KW-1185">Reference proteome</keyword>
<evidence type="ECO:0000313" key="2">
    <source>
        <dbReference type="EMBL" id="GIQ68967.1"/>
    </source>
</evidence>
<comment type="caution">
    <text evidence="2">The sequence shown here is derived from an EMBL/GenBank/DDBJ whole genome shotgun (WGS) entry which is preliminary data.</text>
</comment>
<protein>
    <recommendedName>
        <fullName evidence="4">DUF5668 domain-containing protein</fullName>
    </recommendedName>
</protein>
<reference evidence="2" key="1">
    <citation type="submission" date="2021-04" db="EMBL/GenBank/DDBJ databases">
        <title>Draft genome sequence of Xylanibacillus composti strain K13.</title>
        <authorList>
            <person name="Uke A."/>
            <person name="Chhe C."/>
            <person name="Baramee S."/>
            <person name="Kosugi A."/>
        </authorList>
    </citation>
    <scope>NUCLEOTIDE SEQUENCE</scope>
    <source>
        <strain evidence="2">K13</strain>
    </source>
</reference>
<sequence>MRKWRVGSFTMGFSLLLLGIVCLTTAWRGKEAFDALFQWWPLLFILLGVEILAALVLAKEEHPRLHYDVLSLLFVPFLIMLGMGFTLLTYTGLAEELRDSIRAVRYTETLPAWEQNLPPEVTTVVVQAPHTQVITDRIADSKLHLLGTYWYDSAIPQSEQPVLTTDIYETSVIGDKLYLTMNPLPQQHNWFGSPGHRKLTVIVPEQVHVEIR</sequence>
<proteinExistence type="predicted"/>
<accession>A0A8J4H3T2</accession>
<evidence type="ECO:0000313" key="3">
    <source>
        <dbReference type="Proteomes" id="UP000677918"/>
    </source>
</evidence>
<name>A0A8J4H3T2_9BACL</name>
<keyword evidence="1" id="KW-0812">Transmembrane</keyword>
<dbReference type="Proteomes" id="UP000677918">
    <property type="component" value="Unassembled WGS sequence"/>
</dbReference>
<evidence type="ECO:0008006" key="4">
    <source>
        <dbReference type="Google" id="ProtNLM"/>
    </source>
</evidence>